<evidence type="ECO:0000256" key="1">
    <source>
        <dbReference type="SAM" id="MobiDB-lite"/>
    </source>
</evidence>
<keyword evidence="3" id="KW-1185">Reference proteome</keyword>
<proteinExistence type="predicted"/>
<dbReference type="Proteomes" id="UP000828390">
    <property type="component" value="Unassembled WGS sequence"/>
</dbReference>
<organism evidence="2 3">
    <name type="scientific">Dreissena polymorpha</name>
    <name type="common">Zebra mussel</name>
    <name type="synonym">Mytilus polymorpha</name>
    <dbReference type="NCBI Taxonomy" id="45954"/>
    <lineage>
        <taxon>Eukaryota</taxon>
        <taxon>Metazoa</taxon>
        <taxon>Spiralia</taxon>
        <taxon>Lophotrochozoa</taxon>
        <taxon>Mollusca</taxon>
        <taxon>Bivalvia</taxon>
        <taxon>Autobranchia</taxon>
        <taxon>Heteroconchia</taxon>
        <taxon>Euheterodonta</taxon>
        <taxon>Imparidentia</taxon>
        <taxon>Neoheterodontei</taxon>
        <taxon>Myida</taxon>
        <taxon>Dreissenoidea</taxon>
        <taxon>Dreissenidae</taxon>
        <taxon>Dreissena</taxon>
    </lineage>
</organism>
<reference evidence="2" key="2">
    <citation type="submission" date="2020-11" db="EMBL/GenBank/DDBJ databases">
        <authorList>
            <person name="McCartney M.A."/>
            <person name="Auch B."/>
            <person name="Kono T."/>
            <person name="Mallez S."/>
            <person name="Becker A."/>
            <person name="Gohl D.M."/>
            <person name="Silverstein K.A.T."/>
            <person name="Koren S."/>
            <person name="Bechman K.B."/>
            <person name="Herman A."/>
            <person name="Abrahante J.E."/>
            <person name="Garbe J."/>
        </authorList>
    </citation>
    <scope>NUCLEOTIDE SEQUENCE</scope>
    <source>
        <strain evidence="2">Duluth1</strain>
        <tissue evidence="2">Whole animal</tissue>
    </source>
</reference>
<dbReference type="EMBL" id="JAIWYP010000014">
    <property type="protein sequence ID" value="KAH3711156.1"/>
    <property type="molecule type" value="Genomic_DNA"/>
</dbReference>
<feature type="compositionally biased region" description="Basic and acidic residues" evidence="1">
    <location>
        <begin position="1"/>
        <end position="12"/>
    </location>
</feature>
<comment type="caution">
    <text evidence="2">The sequence shown here is derived from an EMBL/GenBank/DDBJ whole genome shotgun (WGS) entry which is preliminary data.</text>
</comment>
<sequence length="85" mass="9607">MAEEGNRYKQPETGKVPTHRSLYSRHSRVSEVLKRSQTLQPVKSSPSVKSVTENVLGYISLHGRQSQVSQRKRSQTQYPVKPSLG</sequence>
<protein>
    <submittedName>
        <fullName evidence="2">Uncharacterized protein</fullName>
    </submittedName>
</protein>
<name>A0A9D3Z5Q0_DREPO</name>
<reference evidence="2" key="1">
    <citation type="journal article" date="2019" name="bioRxiv">
        <title>The Genome of the Zebra Mussel, Dreissena polymorpha: A Resource for Invasive Species Research.</title>
        <authorList>
            <person name="McCartney M.A."/>
            <person name="Auch B."/>
            <person name="Kono T."/>
            <person name="Mallez S."/>
            <person name="Zhang Y."/>
            <person name="Obille A."/>
            <person name="Becker A."/>
            <person name="Abrahante J.E."/>
            <person name="Garbe J."/>
            <person name="Badalamenti J.P."/>
            <person name="Herman A."/>
            <person name="Mangelson H."/>
            <person name="Liachko I."/>
            <person name="Sullivan S."/>
            <person name="Sone E.D."/>
            <person name="Koren S."/>
            <person name="Silverstein K.A.T."/>
            <person name="Beckman K.B."/>
            <person name="Gohl D.M."/>
        </authorList>
    </citation>
    <scope>NUCLEOTIDE SEQUENCE</scope>
    <source>
        <strain evidence="2">Duluth1</strain>
        <tissue evidence="2">Whole animal</tissue>
    </source>
</reference>
<feature type="region of interest" description="Disordered" evidence="1">
    <location>
        <begin position="1"/>
        <end position="49"/>
    </location>
</feature>
<accession>A0A9D3Z5Q0</accession>
<evidence type="ECO:0000313" key="3">
    <source>
        <dbReference type="Proteomes" id="UP000828390"/>
    </source>
</evidence>
<dbReference type="AlphaFoldDB" id="A0A9D3Z5Q0"/>
<evidence type="ECO:0000313" key="2">
    <source>
        <dbReference type="EMBL" id="KAH3711156.1"/>
    </source>
</evidence>
<feature type="region of interest" description="Disordered" evidence="1">
    <location>
        <begin position="63"/>
        <end position="85"/>
    </location>
</feature>
<gene>
    <name evidence="2" type="ORF">DPMN_070656</name>
</gene>